<proteinExistence type="predicted"/>
<sequence length="222" mass="22714">MPHGLSKTGPNAQFKNADLWLSTDKSLELPYTNQYLLHRPKTGLAPQHLRPSLTKLEHPHPGLAGCASGSGRGREGGGHLSEPRPGDVRHAAPVFNVEQVVGGRGRTGPGEGNAPETFGVSAVSASAGELYAAEEDPKGAGSALFPPCEPVTETRSVNAAWAPPAGAGPTGRGGDVSQRDEGSSGRTRPAGPALPCSASTGRRHGQHQAPVLEGGWGPPLSG</sequence>
<keyword evidence="3" id="KW-1185">Reference proteome</keyword>
<gene>
    <name evidence="2" type="ORF">AAFF_G00025500</name>
</gene>
<feature type="region of interest" description="Disordered" evidence="1">
    <location>
        <begin position="67"/>
        <end position="88"/>
    </location>
</feature>
<name>A0AAD7S544_9TELE</name>
<feature type="compositionally biased region" description="Basic and acidic residues" evidence="1">
    <location>
        <begin position="72"/>
        <end position="88"/>
    </location>
</feature>
<evidence type="ECO:0000256" key="1">
    <source>
        <dbReference type="SAM" id="MobiDB-lite"/>
    </source>
</evidence>
<protein>
    <submittedName>
        <fullName evidence="2">Uncharacterized protein</fullName>
    </submittedName>
</protein>
<comment type="caution">
    <text evidence="2">The sequence shown here is derived from an EMBL/GenBank/DDBJ whole genome shotgun (WGS) entry which is preliminary data.</text>
</comment>
<feature type="region of interest" description="Disordered" evidence="1">
    <location>
        <begin position="160"/>
        <end position="222"/>
    </location>
</feature>
<accession>A0AAD7S544</accession>
<evidence type="ECO:0000313" key="2">
    <source>
        <dbReference type="EMBL" id="KAJ8396018.1"/>
    </source>
</evidence>
<dbReference type="EMBL" id="JAINUG010000110">
    <property type="protein sequence ID" value="KAJ8396018.1"/>
    <property type="molecule type" value="Genomic_DNA"/>
</dbReference>
<evidence type="ECO:0000313" key="3">
    <source>
        <dbReference type="Proteomes" id="UP001221898"/>
    </source>
</evidence>
<organism evidence="2 3">
    <name type="scientific">Aldrovandia affinis</name>
    <dbReference type="NCBI Taxonomy" id="143900"/>
    <lineage>
        <taxon>Eukaryota</taxon>
        <taxon>Metazoa</taxon>
        <taxon>Chordata</taxon>
        <taxon>Craniata</taxon>
        <taxon>Vertebrata</taxon>
        <taxon>Euteleostomi</taxon>
        <taxon>Actinopterygii</taxon>
        <taxon>Neopterygii</taxon>
        <taxon>Teleostei</taxon>
        <taxon>Notacanthiformes</taxon>
        <taxon>Halosauridae</taxon>
        <taxon>Aldrovandia</taxon>
    </lineage>
</organism>
<dbReference type="Proteomes" id="UP001221898">
    <property type="component" value="Unassembled WGS sequence"/>
</dbReference>
<dbReference type="AlphaFoldDB" id="A0AAD7S544"/>
<reference evidence="2" key="1">
    <citation type="journal article" date="2023" name="Science">
        <title>Genome structures resolve the early diversification of teleost fishes.</title>
        <authorList>
            <person name="Parey E."/>
            <person name="Louis A."/>
            <person name="Montfort J."/>
            <person name="Bouchez O."/>
            <person name="Roques C."/>
            <person name="Iampietro C."/>
            <person name="Lluch J."/>
            <person name="Castinel A."/>
            <person name="Donnadieu C."/>
            <person name="Desvignes T."/>
            <person name="Floi Bucao C."/>
            <person name="Jouanno E."/>
            <person name="Wen M."/>
            <person name="Mejri S."/>
            <person name="Dirks R."/>
            <person name="Jansen H."/>
            <person name="Henkel C."/>
            <person name="Chen W.J."/>
            <person name="Zahm M."/>
            <person name="Cabau C."/>
            <person name="Klopp C."/>
            <person name="Thompson A.W."/>
            <person name="Robinson-Rechavi M."/>
            <person name="Braasch I."/>
            <person name="Lecointre G."/>
            <person name="Bobe J."/>
            <person name="Postlethwait J.H."/>
            <person name="Berthelot C."/>
            <person name="Roest Crollius H."/>
            <person name="Guiguen Y."/>
        </authorList>
    </citation>
    <scope>NUCLEOTIDE SEQUENCE</scope>
    <source>
        <strain evidence="2">NC1722</strain>
    </source>
</reference>